<dbReference type="InterPro" id="IPR024787">
    <property type="entry name" value="EcsC"/>
</dbReference>
<dbReference type="Pfam" id="PF12787">
    <property type="entry name" value="EcsC"/>
    <property type="match status" value="1"/>
</dbReference>
<dbReference type="RefSeq" id="WP_169260800.1">
    <property type="nucleotide sequence ID" value="NZ_WTVQ01000019.1"/>
</dbReference>
<name>A0ABX1QDY2_9RHOO</name>
<gene>
    <name evidence="1" type="ORF">GPA25_12620</name>
</gene>
<comment type="caution">
    <text evidence="1">The sequence shown here is derived from an EMBL/GenBank/DDBJ whole genome shotgun (WGS) entry which is preliminary data.</text>
</comment>
<sequence length="259" mass="27410">MNLSAMDAAELRDARDLLENPGLAAKISNLIGSPIERGFAMLPQSWSMAVNEATRQAIEKALDVALRTLAHDHLQKPSNMWHKLAVGTTGAAGGAFGLAALAIELPLSTTVMLRSIADIARSQGEDLHSPEARLQCVQVLALGGQARSDDAAETGYFAARAALAKAVSEAARHVAQHGAAATGAPAIVQLITQITSRFSINVSQKVAAQAVPVIGAVGGAVVNTLFIDHFQDMARGHFVVRRLERLYGAEEIRRVYSGF</sequence>
<evidence type="ECO:0000313" key="2">
    <source>
        <dbReference type="Proteomes" id="UP000648984"/>
    </source>
</evidence>
<reference evidence="1 2" key="1">
    <citation type="submission" date="2019-12" db="EMBL/GenBank/DDBJ databases">
        <title>Comparative genomics gives insights into the taxonomy of the Azoarcus-Aromatoleum group and reveals separate origins of nif in the plant-associated Azoarcus and non-plant-associated Aromatoleum sub-groups.</title>
        <authorList>
            <person name="Lafos M."/>
            <person name="Maluk M."/>
            <person name="Batista M."/>
            <person name="Junghare M."/>
            <person name="Carmona M."/>
            <person name="Faoro H."/>
            <person name="Cruz L.M."/>
            <person name="Battistoni F."/>
            <person name="De Souza E."/>
            <person name="Pedrosa F."/>
            <person name="Chen W.-M."/>
            <person name="Poole P.S."/>
            <person name="Dixon R.A."/>
            <person name="James E.K."/>
        </authorList>
    </citation>
    <scope>NUCLEOTIDE SEQUENCE [LARGE SCALE GENOMIC DNA]</scope>
    <source>
        <strain evidence="1 2">22Lin</strain>
    </source>
</reference>
<evidence type="ECO:0000313" key="1">
    <source>
        <dbReference type="EMBL" id="NMG75602.1"/>
    </source>
</evidence>
<accession>A0ABX1QDY2</accession>
<organism evidence="1 2">
    <name type="scientific">Aromatoleum diolicum</name>
    <dbReference type="NCBI Taxonomy" id="75796"/>
    <lineage>
        <taxon>Bacteria</taxon>
        <taxon>Pseudomonadati</taxon>
        <taxon>Pseudomonadota</taxon>
        <taxon>Betaproteobacteria</taxon>
        <taxon>Rhodocyclales</taxon>
        <taxon>Rhodocyclaceae</taxon>
        <taxon>Aromatoleum</taxon>
    </lineage>
</organism>
<dbReference type="PANTHER" id="PTHR41260">
    <property type="entry name" value="PROTEIN ECSC"/>
    <property type="match status" value="1"/>
</dbReference>
<dbReference type="EMBL" id="WTVQ01000019">
    <property type="protein sequence ID" value="NMG75602.1"/>
    <property type="molecule type" value="Genomic_DNA"/>
</dbReference>
<proteinExistence type="predicted"/>
<dbReference type="PANTHER" id="PTHR41260:SF1">
    <property type="entry name" value="PROTEIN ECSC"/>
    <property type="match status" value="1"/>
</dbReference>
<dbReference type="Proteomes" id="UP000648984">
    <property type="component" value="Unassembled WGS sequence"/>
</dbReference>
<keyword evidence="2" id="KW-1185">Reference proteome</keyword>
<protein>
    <submittedName>
        <fullName evidence="1">EcsC family protein</fullName>
    </submittedName>
</protein>